<proteinExistence type="inferred from homology"/>
<dbReference type="SUPFAM" id="SSF55961">
    <property type="entry name" value="Bet v1-like"/>
    <property type="match status" value="1"/>
</dbReference>
<dbReference type="Pfam" id="PF08327">
    <property type="entry name" value="AHSA1"/>
    <property type="match status" value="1"/>
</dbReference>
<keyword evidence="4" id="KW-0346">Stress response</keyword>
<keyword evidence="3" id="KW-1185">Reference proteome</keyword>
<dbReference type="AlphaFoldDB" id="A0A8B7N9F0"/>
<dbReference type="CDD" id="cd08892">
    <property type="entry name" value="SRPBCC_Aha1"/>
    <property type="match status" value="1"/>
</dbReference>
<dbReference type="GeneID" id="108667380"/>
<dbReference type="InterPro" id="IPR036338">
    <property type="entry name" value="Aha1"/>
</dbReference>
<dbReference type="OMA" id="GDCEVNQ"/>
<dbReference type="Proteomes" id="UP000694843">
    <property type="component" value="Unplaced"/>
</dbReference>
<dbReference type="KEGG" id="hazt:108667380"/>
<dbReference type="GO" id="GO:0051087">
    <property type="term" value="F:protein-folding chaperone binding"/>
    <property type="evidence" value="ECO:0007669"/>
    <property type="project" value="InterPro"/>
</dbReference>
<evidence type="ECO:0000256" key="1">
    <source>
        <dbReference type="ARBA" id="ARBA00006817"/>
    </source>
</evidence>
<dbReference type="PANTHER" id="PTHR13009">
    <property type="entry name" value="HEAT SHOCK PROTEIN 90 HSP90 CO-CHAPERONE AHA-1"/>
    <property type="match status" value="1"/>
</dbReference>
<accession>A0A8B7N9F0</accession>
<dbReference type="GO" id="GO:0001671">
    <property type="term" value="F:ATPase activator activity"/>
    <property type="evidence" value="ECO:0007669"/>
    <property type="project" value="InterPro"/>
</dbReference>
<dbReference type="Gene3D" id="3.15.10.20">
    <property type="entry name" value="Activator of Hsp90 ATPase Aha1, N-terminal domain"/>
    <property type="match status" value="1"/>
</dbReference>
<dbReference type="PANTHER" id="PTHR13009:SF22">
    <property type="entry name" value="LD43819P"/>
    <property type="match status" value="1"/>
</dbReference>
<name>A0A8B7N9F0_HYAAZ</name>
<dbReference type="RefSeq" id="XP_018009888.1">
    <property type="nucleotide sequence ID" value="XM_018154399.2"/>
</dbReference>
<organism evidence="3 4">
    <name type="scientific">Hyalella azteca</name>
    <name type="common">Amphipod</name>
    <dbReference type="NCBI Taxonomy" id="294128"/>
    <lineage>
        <taxon>Eukaryota</taxon>
        <taxon>Metazoa</taxon>
        <taxon>Ecdysozoa</taxon>
        <taxon>Arthropoda</taxon>
        <taxon>Crustacea</taxon>
        <taxon>Multicrustacea</taxon>
        <taxon>Malacostraca</taxon>
        <taxon>Eumalacostraca</taxon>
        <taxon>Peracarida</taxon>
        <taxon>Amphipoda</taxon>
        <taxon>Senticaudata</taxon>
        <taxon>Talitrida</taxon>
        <taxon>Talitroidea</taxon>
        <taxon>Hyalellidae</taxon>
        <taxon>Hyalella</taxon>
    </lineage>
</organism>
<gene>
    <name evidence="4" type="primary">LOC108667380</name>
</gene>
<sequence>MAKWGEGDPRWIVEDRPDATNVNNWHWSEKNASSWSKDKLKSLMEGLVLSKKGLGTVTLKTLSKCEGEATANNRKGKLIFFYEWVLTIDWVAELEDPDAEECKGTLEIPNLSEENEPSDVDVNVSVSAGGSFGEQVKTYLRTEGTTIIRDKLACYLTSLREEYAQDLILPTTHSAKTASTQSKTATTTCTPKTADNSVNSAISPLSSMQLKSQQPTASDTKDLSLRQTFKCRVQELYNVFTIPEMVTAFTRNSVTMEVAEGGKFELFGGNVLGIFETFEPNKLIVQKWRFKTWPDGLYSTVRLDFAEKEDCTELTLTQANIPVSDYERTREGWNTYYWESIKRTFGFGATLM</sequence>
<dbReference type="SUPFAM" id="SSF103111">
    <property type="entry name" value="Activator of Hsp90 ATPase, Aha1"/>
    <property type="match status" value="1"/>
</dbReference>
<dbReference type="InterPro" id="IPR013538">
    <property type="entry name" value="ASHA1/2-like_C"/>
</dbReference>
<reference evidence="4" key="1">
    <citation type="submission" date="2025-08" db="UniProtKB">
        <authorList>
            <consortium name="RefSeq"/>
        </authorList>
    </citation>
    <scope>IDENTIFICATION</scope>
    <source>
        <tissue evidence="4">Whole organism</tissue>
    </source>
</reference>
<dbReference type="GO" id="GO:0006457">
    <property type="term" value="P:protein folding"/>
    <property type="evidence" value="ECO:0007669"/>
    <property type="project" value="TreeGrafter"/>
</dbReference>
<dbReference type="SMART" id="SM01000">
    <property type="entry name" value="Aha1_N"/>
    <property type="match status" value="1"/>
</dbReference>
<evidence type="ECO:0000259" key="2">
    <source>
        <dbReference type="SMART" id="SM01000"/>
    </source>
</evidence>
<protein>
    <submittedName>
        <fullName evidence="4">Activator of 90 kDa heat shock protein ATPase homolog 1</fullName>
    </submittedName>
</protein>
<dbReference type="OrthoDB" id="567237at2759"/>
<dbReference type="InterPro" id="IPR023393">
    <property type="entry name" value="START-like_dom_sf"/>
</dbReference>
<dbReference type="GO" id="GO:0005829">
    <property type="term" value="C:cytosol"/>
    <property type="evidence" value="ECO:0007669"/>
    <property type="project" value="TreeGrafter"/>
</dbReference>
<comment type="similarity">
    <text evidence="1">Belongs to the AHA1 family.</text>
</comment>
<dbReference type="InterPro" id="IPR015310">
    <property type="entry name" value="AHSA1-like_N"/>
</dbReference>
<evidence type="ECO:0000313" key="3">
    <source>
        <dbReference type="Proteomes" id="UP000694843"/>
    </source>
</evidence>
<evidence type="ECO:0000313" key="4">
    <source>
        <dbReference type="RefSeq" id="XP_018009888.1"/>
    </source>
</evidence>
<dbReference type="Gene3D" id="3.30.530.20">
    <property type="match status" value="1"/>
</dbReference>
<feature type="domain" description="Activator of Hsp90 ATPase AHSA1-like N-terminal" evidence="2">
    <location>
        <begin position="29"/>
        <end position="165"/>
    </location>
</feature>
<dbReference type="Pfam" id="PF09229">
    <property type="entry name" value="Aha1_N"/>
    <property type="match status" value="1"/>
</dbReference>